<dbReference type="InterPro" id="IPR017853">
    <property type="entry name" value="GH"/>
</dbReference>
<dbReference type="Gene3D" id="3.10.50.10">
    <property type="match status" value="1"/>
</dbReference>
<sequence>MEKSMIKRILILTFIVSFTLIGCASKEGENYTKKETTIEGGALSEDNKKSDKNKKERKISVWTTYWDTVDLENEFDKISGNIKDISYFAVYFDENEKLFIPDEIEATNEMIKKRYPKYNYGSYLTFVNDLLRKDEASSLKDKDLLYRLFSTEESMNNHVKEILSMTIKGGYSGVEIDYEAIGKDVILWNSFLKFVEKLYTEAIKKDIDVRIVLEPNFPEESITFPKGPEYVIMCYNLHGYGTTPGPKANKEFILKMIEKMKKLPGNINFAMSTGGFKFYGDKVEQLSEKEAVELAKMYDATIIRDEDSKARYFTYVDDESVSYEVWYADHETLDFWFSIVEESGDYGLSLWRMGGNLSILQ</sequence>
<dbReference type="STRING" id="1128398.Curi_c20930"/>
<dbReference type="PANTHER" id="PTHR46066:SF2">
    <property type="entry name" value="CHITINASE DOMAIN-CONTAINING PROTEIN 1"/>
    <property type="match status" value="1"/>
</dbReference>
<dbReference type="Proteomes" id="UP000006094">
    <property type="component" value="Chromosome"/>
</dbReference>
<dbReference type="KEGG" id="cad:Curi_c20930"/>
<dbReference type="PANTHER" id="PTHR46066">
    <property type="entry name" value="CHITINASE DOMAIN-CONTAINING PROTEIN 1 FAMILY MEMBER"/>
    <property type="match status" value="1"/>
</dbReference>
<dbReference type="InterPro" id="IPR029070">
    <property type="entry name" value="Chitinase_insertion_sf"/>
</dbReference>
<dbReference type="PATRIC" id="fig|1128398.3.peg.2160"/>
<evidence type="ECO:0000313" key="2">
    <source>
        <dbReference type="Proteomes" id="UP000006094"/>
    </source>
</evidence>
<organism evidence="1 2">
    <name type="scientific">Gottschalkia acidurici (strain ATCC 7906 / DSM 604 / BCRC 14475 / CIP 104303 / KCTC 5404 / NCIMB 10678 / 9a)</name>
    <name type="common">Clostridium acidurici</name>
    <dbReference type="NCBI Taxonomy" id="1128398"/>
    <lineage>
        <taxon>Bacteria</taxon>
        <taxon>Bacillati</taxon>
        <taxon>Bacillota</taxon>
        <taxon>Tissierellia</taxon>
        <taxon>Tissierellales</taxon>
        <taxon>Gottschalkiaceae</taxon>
        <taxon>Gottschalkia</taxon>
    </lineage>
</organism>
<dbReference type="HOGENOM" id="CLU_069988_0_0_9"/>
<dbReference type="Gene3D" id="3.20.20.80">
    <property type="entry name" value="Glycosidases"/>
    <property type="match status" value="1"/>
</dbReference>
<dbReference type="EMBL" id="CP003326">
    <property type="protein sequence ID" value="AFS79097.1"/>
    <property type="molecule type" value="Genomic_DNA"/>
</dbReference>
<dbReference type="SUPFAM" id="SSF51445">
    <property type="entry name" value="(Trans)glycosidases"/>
    <property type="match status" value="1"/>
</dbReference>
<keyword evidence="2" id="KW-1185">Reference proteome</keyword>
<dbReference type="PROSITE" id="PS51257">
    <property type="entry name" value="PROKAR_LIPOPROTEIN"/>
    <property type="match status" value="1"/>
</dbReference>
<dbReference type="eggNOG" id="COG3858">
    <property type="taxonomic scope" value="Bacteria"/>
</dbReference>
<reference evidence="1 2" key="1">
    <citation type="journal article" date="2012" name="PLoS ONE">
        <title>The purine-utilizing bacterium Clostridium acidurici 9a: a genome-guided metabolic reconsideration.</title>
        <authorList>
            <person name="Hartwich K."/>
            <person name="Poehlein A."/>
            <person name="Daniel R."/>
        </authorList>
    </citation>
    <scope>NUCLEOTIDE SEQUENCE [LARGE SCALE GENOMIC DNA]</scope>
    <source>
        <strain evidence="2">ATCC 7906 / DSM 604 / BCRC 14475 / CIP 104303 / KCTC 5404 / NCIMB 10678 / 9a</strain>
    </source>
</reference>
<evidence type="ECO:0000313" key="1">
    <source>
        <dbReference type="EMBL" id="AFS79097.1"/>
    </source>
</evidence>
<accession>K0B1V3</accession>
<name>K0B1V3_GOTA9</name>
<dbReference type="GO" id="GO:0016787">
    <property type="term" value="F:hydrolase activity"/>
    <property type="evidence" value="ECO:0007669"/>
    <property type="project" value="UniProtKB-KW"/>
</dbReference>
<proteinExistence type="predicted"/>
<gene>
    <name evidence="1" type="ordered locus">Curi_c20930</name>
</gene>
<protein>
    <submittedName>
        <fullName evidence="1">Glycosyl hydrolase family protein</fullName>
    </submittedName>
</protein>
<keyword evidence="1" id="KW-0378">Hydrolase</keyword>
<dbReference type="AlphaFoldDB" id="K0B1V3"/>